<dbReference type="InterPro" id="IPR036259">
    <property type="entry name" value="MFS_trans_sf"/>
</dbReference>
<evidence type="ECO:0000256" key="2">
    <source>
        <dbReference type="ARBA" id="ARBA00022692"/>
    </source>
</evidence>
<dbReference type="Pfam" id="PF07690">
    <property type="entry name" value="MFS_1"/>
    <property type="match status" value="1"/>
</dbReference>
<evidence type="ECO:0000259" key="6">
    <source>
        <dbReference type="PROSITE" id="PS50850"/>
    </source>
</evidence>
<feature type="transmembrane region" description="Helical" evidence="5">
    <location>
        <begin position="333"/>
        <end position="352"/>
    </location>
</feature>
<feature type="domain" description="Major facilitator superfamily (MFS) profile" evidence="6">
    <location>
        <begin position="10"/>
        <end position="458"/>
    </location>
</feature>
<feature type="transmembrane region" description="Helical" evidence="5">
    <location>
        <begin position="397"/>
        <end position="419"/>
    </location>
</feature>
<dbReference type="Gene3D" id="1.20.1720.10">
    <property type="entry name" value="Multidrug resistance protein D"/>
    <property type="match status" value="1"/>
</dbReference>
<evidence type="ECO:0000256" key="5">
    <source>
        <dbReference type="SAM" id="Phobius"/>
    </source>
</evidence>
<keyword evidence="2 5" id="KW-0812">Transmembrane</keyword>
<sequence>MNTHSKRWQALGFLVAGAFLSPLDYFIVNMALPAIQKAFNATDQQLQLVVAIYGLTYAALVVCGGRLGDIYGRKKIFTLGLYIFLFSSIACAFSPDISVLIAARLFQGVGASLLAPQVLASVRVLFSSTEQPKAVSIFSSVFGLASVAGQLLGGLLLNLHWAGFSWEMVFLVNVPVTIICIAGIHFSMDNNKESEHSGIDYKGALLLILALLLFICSLIFGREYHWAWWIFCTMIVGLGLLVIFFRYEVKRYQQNKSVLIDPALLLDKRFSLSLPVIFFYNFTAGLFICYPYYLQQFLHYSPMSTGLAIVPYGLAFFLGPLIAQRVKLSVNTLIYIGLGLLIIGFSASSWLFYYWQKPSLGTDITLFLAGLGHGVIMPVMMRTAIALVSKDKAGQASALVSISMQVGGVTGGAIIGTVFFSTINDLGFPKAFALAILMIALFQITGLYLNSKLLKLSKNSSILNSIIK</sequence>
<evidence type="ECO:0000256" key="4">
    <source>
        <dbReference type="ARBA" id="ARBA00023136"/>
    </source>
</evidence>
<feature type="transmembrane region" description="Helical" evidence="5">
    <location>
        <begin position="431"/>
        <end position="449"/>
    </location>
</feature>
<dbReference type="GeneID" id="93131759"/>
<dbReference type="Proteomes" id="UP000595426">
    <property type="component" value="Chromosome"/>
</dbReference>
<dbReference type="RefSeq" id="WP_034871331.1">
    <property type="nucleotide sequence ID" value="NZ_CBCSDR010000005.1"/>
</dbReference>
<feature type="transmembrane region" description="Helical" evidence="5">
    <location>
        <begin position="48"/>
        <end position="67"/>
    </location>
</feature>
<keyword evidence="4 5" id="KW-0472">Membrane</keyword>
<feature type="transmembrane region" description="Helical" evidence="5">
    <location>
        <begin position="270"/>
        <end position="293"/>
    </location>
</feature>
<dbReference type="OrthoDB" id="783189at2"/>
<protein>
    <submittedName>
        <fullName evidence="7">MFS transporter</fullName>
    </submittedName>
</protein>
<feature type="transmembrane region" description="Helical" evidence="5">
    <location>
        <begin position="299"/>
        <end position="321"/>
    </location>
</feature>
<feature type="transmembrane region" description="Helical" evidence="5">
    <location>
        <begin position="199"/>
        <end position="220"/>
    </location>
</feature>
<accession>A0A7T7ZWU6</accession>
<dbReference type="GO" id="GO:0016020">
    <property type="term" value="C:membrane"/>
    <property type="evidence" value="ECO:0007669"/>
    <property type="project" value="UniProtKB-SubCell"/>
</dbReference>
<dbReference type="SUPFAM" id="SSF103473">
    <property type="entry name" value="MFS general substrate transporter"/>
    <property type="match status" value="2"/>
</dbReference>
<name>A0A7T7ZWU6_9FLAO</name>
<comment type="subcellular location">
    <subcellularLocation>
        <location evidence="1">Membrane</location>
        <topology evidence="1">Multi-pass membrane protein</topology>
    </subcellularLocation>
</comment>
<feature type="transmembrane region" description="Helical" evidence="5">
    <location>
        <begin position="109"/>
        <end position="126"/>
    </location>
</feature>
<keyword evidence="8" id="KW-1185">Reference proteome</keyword>
<evidence type="ECO:0000256" key="3">
    <source>
        <dbReference type="ARBA" id="ARBA00022989"/>
    </source>
</evidence>
<evidence type="ECO:0000313" key="8">
    <source>
        <dbReference type="Proteomes" id="UP000595426"/>
    </source>
</evidence>
<dbReference type="KEGG" id="egm:AYC65_02525"/>
<dbReference type="PROSITE" id="PS50850">
    <property type="entry name" value="MFS"/>
    <property type="match status" value="1"/>
</dbReference>
<dbReference type="CDD" id="cd17321">
    <property type="entry name" value="MFS_MMR_MDR_like"/>
    <property type="match status" value="1"/>
</dbReference>
<dbReference type="AlphaFoldDB" id="A0A7T7ZWU6"/>
<feature type="transmembrane region" description="Helical" evidence="5">
    <location>
        <begin position="168"/>
        <end position="187"/>
    </location>
</feature>
<organism evidence="7 8">
    <name type="scientific">Elizabethkingia bruuniana</name>
    <dbReference type="NCBI Taxonomy" id="1756149"/>
    <lineage>
        <taxon>Bacteria</taxon>
        <taxon>Pseudomonadati</taxon>
        <taxon>Bacteroidota</taxon>
        <taxon>Flavobacteriia</taxon>
        <taxon>Flavobacteriales</taxon>
        <taxon>Weeksellaceae</taxon>
        <taxon>Elizabethkingia</taxon>
    </lineage>
</organism>
<feature type="transmembrane region" description="Helical" evidence="5">
    <location>
        <begin position="138"/>
        <end position="162"/>
    </location>
</feature>
<dbReference type="Gene3D" id="1.20.1250.20">
    <property type="entry name" value="MFS general substrate transporter like domains"/>
    <property type="match status" value="1"/>
</dbReference>
<dbReference type="EMBL" id="CP067018">
    <property type="protein sequence ID" value="QQN57444.1"/>
    <property type="molecule type" value="Genomic_DNA"/>
</dbReference>
<dbReference type="PANTHER" id="PTHR42718">
    <property type="entry name" value="MAJOR FACILITATOR SUPERFAMILY MULTIDRUG TRANSPORTER MFSC"/>
    <property type="match status" value="1"/>
</dbReference>
<reference evidence="7 8" key="1">
    <citation type="submission" date="2020-12" db="EMBL/GenBank/DDBJ databases">
        <title>FDA dAtabase for Regulatory Grade micrObial Sequences (FDA-ARGOS): Supporting development and validation of Infectious Disease Dx tests.</title>
        <authorList>
            <person name="Kerrigan L."/>
            <person name="Long C."/>
            <person name="Tallon L."/>
            <person name="Sadzewicz L."/>
            <person name="Zhao X."/>
            <person name="Boylan J."/>
            <person name="Ott S."/>
            <person name="Bowen H."/>
            <person name="Vavikolanu K."/>
            <person name="Mehta A."/>
            <person name="Aluvathingal J."/>
            <person name="Nadendla S."/>
            <person name="Yan Y."/>
            <person name="Sichtig H."/>
        </authorList>
    </citation>
    <scope>NUCLEOTIDE SEQUENCE [LARGE SCALE GENOMIC DNA]</scope>
    <source>
        <strain evidence="7 8">FDAARGOS_1031</strain>
    </source>
</reference>
<gene>
    <name evidence="7" type="ORF">I6H88_13425</name>
</gene>
<evidence type="ECO:0000313" key="7">
    <source>
        <dbReference type="EMBL" id="QQN57444.1"/>
    </source>
</evidence>
<keyword evidence="3 5" id="KW-1133">Transmembrane helix</keyword>
<feature type="transmembrane region" description="Helical" evidence="5">
    <location>
        <begin position="364"/>
        <end position="385"/>
    </location>
</feature>
<evidence type="ECO:0000256" key="1">
    <source>
        <dbReference type="ARBA" id="ARBA00004141"/>
    </source>
</evidence>
<proteinExistence type="predicted"/>
<dbReference type="PANTHER" id="PTHR42718:SF39">
    <property type="entry name" value="ACTINORHODIN TRANSPORTER-RELATED"/>
    <property type="match status" value="1"/>
</dbReference>
<dbReference type="InterPro" id="IPR011701">
    <property type="entry name" value="MFS"/>
</dbReference>
<dbReference type="InterPro" id="IPR020846">
    <property type="entry name" value="MFS_dom"/>
</dbReference>
<feature type="transmembrane region" description="Helical" evidence="5">
    <location>
        <begin position="79"/>
        <end position="103"/>
    </location>
</feature>
<dbReference type="GO" id="GO:0022857">
    <property type="term" value="F:transmembrane transporter activity"/>
    <property type="evidence" value="ECO:0007669"/>
    <property type="project" value="InterPro"/>
</dbReference>
<feature type="transmembrane region" description="Helical" evidence="5">
    <location>
        <begin position="226"/>
        <end position="249"/>
    </location>
</feature>